<reference evidence="6 7" key="1">
    <citation type="submission" date="2020-08" db="EMBL/GenBank/DDBJ databases">
        <title>Genomic Encyclopedia of Type Strains, Phase III (KMG-III): the genomes of soil and plant-associated and newly described type strains.</title>
        <authorList>
            <person name="Whitman W."/>
        </authorList>
    </citation>
    <scope>NUCLEOTIDE SEQUENCE [LARGE SCALE GENOMIC DNA]</scope>
    <source>
        <strain evidence="6 7">CECT 8840</strain>
    </source>
</reference>
<dbReference type="SUPFAM" id="SSF53927">
    <property type="entry name" value="Cytidine deaminase-like"/>
    <property type="match status" value="1"/>
</dbReference>
<dbReference type="AlphaFoldDB" id="A0A7W7QV46"/>
<dbReference type="EC" id="3.5.4.5" evidence="6"/>
<dbReference type="GO" id="GO:0055086">
    <property type="term" value="P:nucleobase-containing small molecule metabolic process"/>
    <property type="evidence" value="ECO:0007669"/>
    <property type="project" value="UniProtKB-ARBA"/>
</dbReference>
<evidence type="ECO:0000259" key="5">
    <source>
        <dbReference type="PROSITE" id="PS51747"/>
    </source>
</evidence>
<keyword evidence="7" id="KW-1185">Reference proteome</keyword>
<dbReference type="RefSeq" id="WP_184724338.1">
    <property type="nucleotide sequence ID" value="NZ_JACHJP010000013.1"/>
</dbReference>
<dbReference type="GO" id="GO:0008270">
    <property type="term" value="F:zinc ion binding"/>
    <property type="evidence" value="ECO:0007669"/>
    <property type="project" value="InterPro"/>
</dbReference>
<dbReference type="Gene3D" id="3.40.140.10">
    <property type="entry name" value="Cytidine Deaminase, domain 2"/>
    <property type="match status" value="1"/>
</dbReference>
<dbReference type="PANTHER" id="PTHR11644:SF2">
    <property type="entry name" value="CYTIDINE DEAMINASE"/>
    <property type="match status" value="1"/>
</dbReference>
<dbReference type="PANTHER" id="PTHR11644">
    <property type="entry name" value="CYTIDINE DEAMINASE"/>
    <property type="match status" value="1"/>
</dbReference>
<dbReference type="Proteomes" id="UP000552644">
    <property type="component" value="Unassembled WGS sequence"/>
</dbReference>
<evidence type="ECO:0000256" key="3">
    <source>
        <dbReference type="ARBA" id="ARBA00022801"/>
    </source>
</evidence>
<dbReference type="PROSITE" id="PS00903">
    <property type="entry name" value="CYT_DCMP_DEAMINASES_1"/>
    <property type="match status" value="1"/>
</dbReference>
<dbReference type="GO" id="GO:0042802">
    <property type="term" value="F:identical protein binding"/>
    <property type="evidence" value="ECO:0007669"/>
    <property type="project" value="UniProtKB-ARBA"/>
</dbReference>
<protein>
    <submittedName>
        <fullName evidence="6">Cytidine deaminase</fullName>
        <ecNumber evidence="6">3.5.4.5</ecNumber>
    </submittedName>
</protein>
<keyword evidence="3 6" id="KW-0378">Hydrolase</keyword>
<comment type="similarity">
    <text evidence="1">Belongs to the cytidine and deoxycytidylate deaminase family.</text>
</comment>
<dbReference type="EMBL" id="JACHJP010000013">
    <property type="protein sequence ID" value="MBB4920335.1"/>
    <property type="molecule type" value="Genomic_DNA"/>
</dbReference>
<comment type="caution">
    <text evidence="6">The sequence shown here is derived from an EMBL/GenBank/DDBJ whole genome shotgun (WGS) entry which is preliminary data.</text>
</comment>
<dbReference type="PROSITE" id="PS51747">
    <property type="entry name" value="CYT_DCMP_DEAMINASES_2"/>
    <property type="match status" value="1"/>
</dbReference>
<feature type="domain" description="CMP/dCMP-type deaminase" evidence="5">
    <location>
        <begin position="7"/>
        <end position="130"/>
    </location>
</feature>
<name>A0A7W7QV46_9ACTN</name>
<gene>
    <name evidence="6" type="ORF">FHS44_007484</name>
</gene>
<dbReference type="GO" id="GO:0072527">
    <property type="term" value="P:pyrimidine-containing compound metabolic process"/>
    <property type="evidence" value="ECO:0007669"/>
    <property type="project" value="UniProtKB-ARBA"/>
</dbReference>
<evidence type="ECO:0000313" key="7">
    <source>
        <dbReference type="Proteomes" id="UP000552644"/>
    </source>
</evidence>
<dbReference type="GO" id="GO:0004126">
    <property type="term" value="F:cytidine deaminase activity"/>
    <property type="evidence" value="ECO:0007669"/>
    <property type="project" value="UniProtKB-EC"/>
</dbReference>
<dbReference type="Pfam" id="PF00383">
    <property type="entry name" value="dCMP_cyt_deam_1"/>
    <property type="match status" value="1"/>
</dbReference>
<evidence type="ECO:0000313" key="6">
    <source>
        <dbReference type="EMBL" id="MBB4920335.1"/>
    </source>
</evidence>
<proteinExistence type="inferred from homology"/>
<dbReference type="InterPro" id="IPR050202">
    <property type="entry name" value="Cyt/Deoxycyt_deaminase"/>
</dbReference>
<keyword evidence="4" id="KW-0862">Zinc</keyword>
<organism evidence="6 7">
    <name type="scientific">Streptosporangium saharense</name>
    <dbReference type="NCBI Taxonomy" id="1706840"/>
    <lineage>
        <taxon>Bacteria</taxon>
        <taxon>Bacillati</taxon>
        <taxon>Actinomycetota</taxon>
        <taxon>Actinomycetes</taxon>
        <taxon>Streptosporangiales</taxon>
        <taxon>Streptosporangiaceae</taxon>
        <taxon>Streptosporangium</taxon>
    </lineage>
</organism>
<dbReference type="InterPro" id="IPR002125">
    <property type="entry name" value="CMP_dCMP_dom"/>
</dbReference>
<dbReference type="InterPro" id="IPR016193">
    <property type="entry name" value="Cytidine_deaminase-like"/>
</dbReference>
<keyword evidence="2" id="KW-0479">Metal-binding</keyword>
<evidence type="ECO:0000256" key="1">
    <source>
        <dbReference type="ARBA" id="ARBA00006576"/>
    </source>
</evidence>
<dbReference type="CDD" id="cd01283">
    <property type="entry name" value="cytidine_deaminase"/>
    <property type="match status" value="1"/>
</dbReference>
<dbReference type="GO" id="GO:0005829">
    <property type="term" value="C:cytosol"/>
    <property type="evidence" value="ECO:0007669"/>
    <property type="project" value="TreeGrafter"/>
</dbReference>
<accession>A0A7W7QV46</accession>
<dbReference type="InterPro" id="IPR016192">
    <property type="entry name" value="APOBEC/CMP_deaminase_Zn-bd"/>
</dbReference>
<sequence>MSLDLTADDLDLIEHARRIVERGGDGSVHTVGSAVRDREGRVHGGINLYHFTGGPCAELVALGQAAAQGSRELVTIVAVGDEGRGPIAPCGRCRQILSDYHPGIRVLLPTGDGVRSVRISDLIPLNGRWDMDTGTRPFTIFPDEN</sequence>
<evidence type="ECO:0000256" key="2">
    <source>
        <dbReference type="ARBA" id="ARBA00022723"/>
    </source>
</evidence>
<evidence type="ECO:0000256" key="4">
    <source>
        <dbReference type="ARBA" id="ARBA00022833"/>
    </source>
</evidence>